<protein>
    <recommendedName>
        <fullName evidence="4">Ubiquitin-like protease family profile domain-containing protein</fullName>
    </recommendedName>
</protein>
<dbReference type="OrthoDB" id="2006702at2759"/>
<evidence type="ECO:0000313" key="5">
    <source>
        <dbReference type="EMBL" id="KAI5075628.1"/>
    </source>
</evidence>
<dbReference type="InterPro" id="IPR003653">
    <property type="entry name" value="Peptidase_C48_C"/>
</dbReference>
<keyword evidence="2" id="KW-0645">Protease</keyword>
<dbReference type="PROSITE" id="PS50600">
    <property type="entry name" value="ULP_PROTEASE"/>
    <property type="match status" value="1"/>
</dbReference>
<keyword evidence="3" id="KW-0378">Hydrolase</keyword>
<evidence type="ECO:0000256" key="3">
    <source>
        <dbReference type="ARBA" id="ARBA00022801"/>
    </source>
</evidence>
<gene>
    <name evidence="5" type="ORF">GOP47_0009704</name>
</gene>
<feature type="domain" description="Ubiquitin-like protease family profile" evidence="4">
    <location>
        <begin position="1"/>
        <end position="142"/>
    </location>
</feature>
<dbReference type="SUPFAM" id="SSF54001">
    <property type="entry name" value="Cysteine proteinases"/>
    <property type="match status" value="1"/>
</dbReference>
<evidence type="ECO:0000259" key="4">
    <source>
        <dbReference type="PROSITE" id="PS50600"/>
    </source>
</evidence>
<comment type="caution">
    <text evidence="5">The sequence shown here is derived from an EMBL/GenBank/DDBJ whole genome shotgun (WGS) entry which is preliminary data.</text>
</comment>
<comment type="similarity">
    <text evidence="1">Belongs to the peptidase C48 family.</text>
</comment>
<dbReference type="Pfam" id="PF02902">
    <property type="entry name" value="Peptidase_C48"/>
    <property type="match status" value="1"/>
</dbReference>
<sequence length="179" mass="20577">MNSPLLITCLRLMMHTYELDLQQKVEYLDPSISHFLRTETNIRELTKWLIHVDLEICEIFLIPYHESSHWSLIAIDIVKIKFYFVNSLAGVHGQAKLFIETLENCPPMPKMLTEIQFSIVKVPIQPESHSCGWRVVTNAKLLLDFIYCNDNQNIEINRECYSKSSLVVAPSSPVLLGGT</sequence>
<name>A0A9D4UX27_ADICA</name>
<dbReference type="EMBL" id="JABFUD020000009">
    <property type="protein sequence ID" value="KAI5075628.1"/>
    <property type="molecule type" value="Genomic_DNA"/>
</dbReference>
<keyword evidence="6" id="KW-1185">Reference proteome</keyword>
<accession>A0A9D4UX27</accession>
<evidence type="ECO:0000256" key="2">
    <source>
        <dbReference type="ARBA" id="ARBA00022670"/>
    </source>
</evidence>
<dbReference type="GO" id="GO:0006508">
    <property type="term" value="P:proteolysis"/>
    <property type="evidence" value="ECO:0007669"/>
    <property type="project" value="UniProtKB-KW"/>
</dbReference>
<evidence type="ECO:0000256" key="1">
    <source>
        <dbReference type="ARBA" id="ARBA00005234"/>
    </source>
</evidence>
<dbReference type="Proteomes" id="UP000886520">
    <property type="component" value="Chromosome 9"/>
</dbReference>
<evidence type="ECO:0000313" key="6">
    <source>
        <dbReference type="Proteomes" id="UP000886520"/>
    </source>
</evidence>
<reference evidence="5" key="1">
    <citation type="submission" date="2021-01" db="EMBL/GenBank/DDBJ databases">
        <title>Adiantum capillus-veneris genome.</title>
        <authorList>
            <person name="Fang Y."/>
            <person name="Liao Q."/>
        </authorList>
    </citation>
    <scope>NUCLEOTIDE SEQUENCE</scope>
    <source>
        <strain evidence="5">H3</strain>
        <tissue evidence="5">Leaf</tissue>
    </source>
</reference>
<dbReference type="GO" id="GO:0008234">
    <property type="term" value="F:cysteine-type peptidase activity"/>
    <property type="evidence" value="ECO:0007669"/>
    <property type="project" value="InterPro"/>
</dbReference>
<dbReference type="AlphaFoldDB" id="A0A9D4UX27"/>
<dbReference type="Gene3D" id="3.40.395.10">
    <property type="entry name" value="Adenoviral Proteinase, Chain A"/>
    <property type="match status" value="1"/>
</dbReference>
<proteinExistence type="inferred from homology"/>
<organism evidence="5 6">
    <name type="scientific">Adiantum capillus-veneris</name>
    <name type="common">Maidenhair fern</name>
    <dbReference type="NCBI Taxonomy" id="13818"/>
    <lineage>
        <taxon>Eukaryota</taxon>
        <taxon>Viridiplantae</taxon>
        <taxon>Streptophyta</taxon>
        <taxon>Embryophyta</taxon>
        <taxon>Tracheophyta</taxon>
        <taxon>Polypodiopsida</taxon>
        <taxon>Polypodiidae</taxon>
        <taxon>Polypodiales</taxon>
        <taxon>Pteridineae</taxon>
        <taxon>Pteridaceae</taxon>
        <taxon>Vittarioideae</taxon>
        <taxon>Adiantum</taxon>
    </lineage>
</organism>
<dbReference type="InterPro" id="IPR038765">
    <property type="entry name" value="Papain-like_cys_pep_sf"/>
</dbReference>